<reference evidence="9 10" key="1">
    <citation type="submission" date="2019-03" db="EMBL/GenBank/DDBJ databases">
        <title>Draft genome sequences of novel Actinobacteria.</title>
        <authorList>
            <person name="Sahin N."/>
            <person name="Ay H."/>
            <person name="Saygin H."/>
        </authorList>
    </citation>
    <scope>NUCLEOTIDE SEQUENCE [LARGE SCALE GENOMIC DNA]</scope>
    <source>
        <strain evidence="9 10">5K138</strain>
    </source>
</reference>
<protein>
    <submittedName>
        <fullName evidence="9">Carbohydrate ABC transporter permease</fullName>
    </submittedName>
</protein>
<dbReference type="Pfam" id="PF00528">
    <property type="entry name" value="BPD_transp_1"/>
    <property type="match status" value="1"/>
</dbReference>
<dbReference type="PANTHER" id="PTHR43744:SF6">
    <property type="entry name" value="ABC TRANSPORTER PERMEASE PROTEIN YESQ-RELATED"/>
    <property type="match status" value="1"/>
</dbReference>
<keyword evidence="2 7" id="KW-0813">Transport</keyword>
<dbReference type="Gene3D" id="1.10.3720.10">
    <property type="entry name" value="MetI-like"/>
    <property type="match status" value="1"/>
</dbReference>
<keyword evidence="10" id="KW-1185">Reference proteome</keyword>
<feature type="transmembrane region" description="Helical" evidence="7">
    <location>
        <begin position="80"/>
        <end position="102"/>
    </location>
</feature>
<accession>A0A4R5CJ04</accession>
<dbReference type="InterPro" id="IPR000515">
    <property type="entry name" value="MetI-like"/>
</dbReference>
<feature type="transmembrane region" description="Helical" evidence="7">
    <location>
        <begin position="188"/>
        <end position="213"/>
    </location>
</feature>
<dbReference type="PANTHER" id="PTHR43744">
    <property type="entry name" value="ABC TRANSPORTER PERMEASE PROTEIN MG189-RELATED-RELATED"/>
    <property type="match status" value="1"/>
</dbReference>
<comment type="similarity">
    <text evidence="7">Belongs to the binding-protein-dependent transport system permease family.</text>
</comment>
<dbReference type="InParanoid" id="A0A4R5CJ04"/>
<evidence type="ECO:0000313" key="9">
    <source>
        <dbReference type="EMBL" id="TDE00202.1"/>
    </source>
</evidence>
<comment type="subcellular location">
    <subcellularLocation>
        <location evidence="1 7">Cell membrane</location>
        <topology evidence="1 7">Multi-pass membrane protein</topology>
    </subcellularLocation>
</comment>
<evidence type="ECO:0000256" key="3">
    <source>
        <dbReference type="ARBA" id="ARBA00022475"/>
    </source>
</evidence>
<evidence type="ECO:0000256" key="6">
    <source>
        <dbReference type="ARBA" id="ARBA00023136"/>
    </source>
</evidence>
<keyword evidence="4 7" id="KW-0812">Transmembrane</keyword>
<evidence type="ECO:0000259" key="8">
    <source>
        <dbReference type="PROSITE" id="PS50928"/>
    </source>
</evidence>
<evidence type="ECO:0000313" key="10">
    <source>
        <dbReference type="Proteomes" id="UP000294739"/>
    </source>
</evidence>
<evidence type="ECO:0000256" key="5">
    <source>
        <dbReference type="ARBA" id="ARBA00022989"/>
    </source>
</evidence>
<feature type="transmembrane region" description="Helical" evidence="7">
    <location>
        <begin position="144"/>
        <end position="167"/>
    </location>
</feature>
<dbReference type="AlphaFoldDB" id="A0A4R5CJ04"/>
<feature type="domain" description="ABC transmembrane type-1" evidence="8">
    <location>
        <begin position="76"/>
        <end position="268"/>
    </location>
</feature>
<dbReference type="OrthoDB" id="61122at2"/>
<dbReference type="InterPro" id="IPR035906">
    <property type="entry name" value="MetI-like_sf"/>
</dbReference>
<gene>
    <name evidence="9" type="ORF">E1269_26175</name>
</gene>
<sequence length="283" mass="31784">MTSNTAQRRRPRRILAHGALVVGTVVMSYPLLWLLASSFKEDSKIFSSTGLIPNPVDLANYAEGWTGAGKSFTTFFTNSLVIGIVAVIGNVIFCSITAYAFARLDFRFRRFWFAMMLGTIMLPHHVTLIPQYSMFDYLGWVNTFLPLLVPKVMAVDAFFVFLLVQFIRTIPHELDDAARIDGCGPVRIFRHIIFPLLTPALATTAIFTFIWTYNDFFSQLIYLNDVDLFTVPLGLRMFLDATGESAWGPMLAMSAVALIPLFIVFLVFQRRIVQGIATTGLRG</sequence>
<dbReference type="SUPFAM" id="SSF161098">
    <property type="entry name" value="MetI-like"/>
    <property type="match status" value="1"/>
</dbReference>
<keyword evidence="5 7" id="KW-1133">Transmembrane helix</keyword>
<evidence type="ECO:0000256" key="7">
    <source>
        <dbReference type="RuleBase" id="RU363032"/>
    </source>
</evidence>
<evidence type="ECO:0000256" key="4">
    <source>
        <dbReference type="ARBA" id="ARBA00022692"/>
    </source>
</evidence>
<feature type="transmembrane region" description="Helical" evidence="7">
    <location>
        <begin position="14"/>
        <end position="36"/>
    </location>
</feature>
<comment type="caution">
    <text evidence="9">The sequence shown here is derived from an EMBL/GenBank/DDBJ whole genome shotgun (WGS) entry which is preliminary data.</text>
</comment>
<evidence type="ECO:0000256" key="2">
    <source>
        <dbReference type="ARBA" id="ARBA00022448"/>
    </source>
</evidence>
<dbReference type="RefSeq" id="WP_131900136.1">
    <property type="nucleotide sequence ID" value="NZ_SMKZ01000053.1"/>
</dbReference>
<dbReference type="PROSITE" id="PS50928">
    <property type="entry name" value="ABC_TM1"/>
    <property type="match status" value="1"/>
</dbReference>
<organism evidence="9 10">
    <name type="scientific">Jiangella asiatica</name>
    <dbReference type="NCBI Taxonomy" id="2530372"/>
    <lineage>
        <taxon>Bacteria</taxon>
        <taxon>Bacillati</taxon>
        <taxon>Actinomycetota</taxon>
        <taxon>Actinomycetes</taxon>
        <taxon>Jiangellales</taxon>
        <taxon>Jiangellaceae</taxon>
        <taxon>Jiangella</taxon>
    </lineage>
</organism>
<name>A0A4R5CJ04_9ACTN</name>
<dbReference type="GO" id="GO:0005886">
    <property type="term" value="C:plasma membrane"/>
    <property type="evidence" value="ECO:0007669"/>
    <property type="project" value="UniProtKB-SubCell"/>
</dbReference>
<dbReference type="EMBL" id="SMKZ01000053">
    <property type="protein sequence ID" value="TDE00202.1"/>
    <property type="molecule type" value="Genomic_DNA"/>
</dbReference>
<keyword evidence="3" id="KW-1003">Cell membrane</keyword>
<evidence type="ECO:0000256" key="1">
    <source>
        <dbReference type="ARBA" id="ARBA00004651"/>
    </source>
</evidence>
<dbReference type="Proteomes" id="UP000294739">
    <property type="component" value="Unassembled WGS sequence"/>
</dbReference>
<feature type="transmembrane region" description="Helical" evidence="7">
    <location>
        <begin position="246"/>
        <end position="268"/>
    </location>
</feature>
<proteinExistence type="inferred from homology"/>
<keyword evidence="6 7" id="KW-0472">Membrane</keyword>
<dbReference type="GO" id="GO:0055085">
    <property type="term" value="P:transmembrane transport"/>
    <property type="evidence" value="ECO:0007669"/>
    <property type="project" value="InterPro"/>
</dbReference>
<dbReference type="CDD" id="cd06261">
    <property type="entry name" value="TM_PBP2"/>
    <property type="match status" value="1"/>
</dbReference>
<feature type="transmembrane region" description="Helical" evidence="7">
    <location>
        <begin position="111"/>
        <end position="132"/>
    </location>
</feature>